<dbReference type="SUPFAM" id="SSF49879">
    <property type="entry name" value="SMAD/FHA domain"/>
    <property type="match status" value="1"/>
</dbReference>
<evidence type="ECO:0000259" key="3">
    <source>
        <dbReference type="PROSITE" id="PS50006"/>
    </source>
</evidence>
<feature type="region of interest" description="Disordered" evidence="2">
    <location>
        <begin position="446"/>
        <end position="576"/>
    </location>
</feature>
<feature type="compositionally biased region" description="Basic and acidic residues" evidence="2">
    <location>
        <begin position="517"/>
        <end position="530"/>
    </location>
</feature>
<dbReference type="Gene3D" id="2.60.200.20">
    <property type="match status" value="1"/>
</dbReference>
<dbReference type="InterPro" id="IPR000253">
    <property type="entry name" value="FHA_dom"/>
</dbReference>
<comment type="caution">
    <text evidence="4">The sequence shown here is derived from an EMBL/GenBank/DDBJ whole genome shotgun (WGS) entry which is preliminary data.</text>
</comment>
<dbReference type="Proteomes" id="UP001054902">
    <property type="component" value="Unassembled WGS sequence"/>
</dbReference>
<evidence type="ECO:0000256" key="1">
    <source>
        <dbReference type="SAM" id="Coils"/>
    </source>
</evidence>
<dbReference type="PANTHER" id="PTHR23308">
    <property type="entry name" value="NUCLEAR INHIBITOR OF PROTEIN PHOSPHATASE-1"/>
    <property type="match status" value="1"/>
</dbReference>
<feature type="region of interest" description="Disordered" evidence="2">
    <location>
        <begin position="153"/>
        <end position="177"/>
    </location>
</feature>
<name>A0AAD3GZL3_9STRA</name>
<evidence type="ECO:0000313" key="5">
    <source>
        <dbReference type="Proteomes" id="UP001054902"/>
    </source>
</evidence>
<sequence length="576" mass="64415">MSTYHAPNWMRNPSSGWKLDEIKNGIIVNSYDLNNALISFGRTPGIKGATGIFTAHESCSRLHARIAFDSNGTPWLRDLGSGNGTKVNKKPLPKKACGKVENLKGEGSRGVVLYPGDVITFGASTRVYVLDGPREFDRGYLKASQQQALLMKNQTSSKDQSKEGSIESNGDSSTAFDATDFDSSISWGIDFDDIDTREEAEKSLASNVDIEDIPNKHKKLYQNIEAKKAKLHNIQNEIQRIQAKSVTVELTNGQLKQVDSLEKREKDLLHELQELEMTLRDRMEQSNRHSPVKRDRSMSREDEDVDDFYDQTCPKRAKLLQKDGNHVETDTSLIHRCKALFFQLKTESSKVDMYKKKAQSFVDKLKSTSDIDEDYFFIKNDLDLANDELNAAITSFRSVGDAIDELQKLLRVVNDKIVIDRDMYFIGDKAQHQEALLRVKSEKTEGKIILPPPSSIPNNSNDSMAMPPPPMTSPKVNDSDQMPPPPVITSLKKNSSIPMPPPNRRIMNNQGGANSNVEKKSDKKKGDVAPRRKGPQRPPQGAVHGIIDSKKDQWVAPSNQDGSGITKLNAKFNGRY</sequence>
<gene>
    <name evidence="4" type="ORF">CTEN210_01310</name>
</gene>
<feature type="compositionally biased region" description="Basic and acidic residues" evidence="2">
    <location>
        <begin position="281"/>
        <end position="300"/>
    </location>
</feature>
<reference evidence="4 5" key="1">
    <citation type="journal article" date="2021" name="Sci. Rep.">
        <title>The genome of the diatom Chaetoceros tenuissimus carries an ancient integrated fragment of an extant virus.</title>
        <authorList>
            <person name="Hongo Y."/>
            <person name="Kimura K."/>
            <person name="Takaki Y."/>
            <person name="Yoshida Y."/>
            <person name="Baba S."/>
            <person name="Kobayashi G."/>
            <person name="Nagasaki K."/>
            <person name="Hano T."/>
            <person name="Tomaru Y."/>
        </authorList>
    </citation>
    <scope>NUCLEOTIDE SEQUENCE [LARGE SCALE GENOMIC DNA]</scope>
    <source>
        <strain evidence="4 5">NIES-3715</strain>
    </source>
</reference>
<accession>A0AAD3GZL3</accession>
<feature type="compositionally biased region" description="Polar residues" evidence="2">
    <location>
        <begin position="166"/>
        <end position="177"/>
    </location>
</feature>
<feature type="region of interest" description="Disordered" evidence="2">
    <location>
        <begin position="281"/>
        <end position="303"/>
    </location>
</feature>
<evidence type="ECO:0000313" key="4">
    <source>
        <dbReference type="EMBL" id="GFH44836.1"/>
    </source>
</evidence>
<dbReference type="EMBL" id="BLLK01000020">
    <property type="protein sequence ID" value="GFH44836.1"/>
    <property type="molecule type" value="Genomic_DNA"/>
</dbReference>
<protein>
    <recommendedName>
        <fullName evidence="3">FHA domain-containing protein</fullName>
    </recommendedName>
</protein>
<organism evidence="4 5">
    <name type="scientific">Chaetoceros tenuissimus</name>
    <dbReference type="NCBI Taxonomy" id="426638"/>
    <lineage>
        <taxon>Eukaryota</taxon>
        <taxon>Sar</taxon>
        <taxon>Stramenopiles</taxon>
        <taxon>Ochrophyta</taxon>
        <taxon>Bacillariophyta</taxon>
        <taxon>Coscinodiscophyceae</taxon>
        <taxon>Chaetocerotophycidae</taxon>
        <taxon>Chaetocerotales</taxon>
        <taxon>Chaetocerotaceae</taxon>
        <taxon>Chaetoceros</taxon>
    </lineage>
</organism>
<feature type="domain" description="FHA" evidence="3">
    <location>
        <begin position="38"/>
        <end position="92"/>
    </location>
</feature>
<dbReference type="AlphaFoldDB" id="A0AAD3GZL3"/>
<evidence type="ECO:0000256" key="2">
    <source>
        <dbReference type="SAM" id="MobiDB-lite"/>
    </source>
</evidence>
<dbReference type="InterPro" id="IPR008984">
    <property type="entry name" value="SMAD_FHA_dom_sf"/>
</dbReference>
<dbReference type="Pfam" id="PF00498">
    <property type="entry name" value="FHA"/>
    <property type="match status" value="1"/>
</dbReference>
<proteinExistence type="predicted"/>
<feature type="compositionally biased region" description="Low complexity" evidence="2">
    <location>
        <begin position="456"/>
        <end position="465"/>
    </location>
</feature>
<feature type="coiled-coil region" evidence="1">
    <location>
        <begin position="217"/>
        <end position="278"/>
    </location>
</feature>
<keyword evidence="5" id="KW-1185">Reference proteome</keyword>
<dbReference type="PROSITE" id="PS50006">
    <property type="entry name" value="FHA_DOMAIN"/>
    <property type="match status" value="1"/>
</dbReference>
<dbReference type="InterPro" id="IPR050923">
    <property type="entry name" value="Cell_Proc_Reg/RNA_Proc"/>
</dbReference>
<keyword evidence="1" id="KW-0175">Coiled coil</keyword>
<dbReference type="SMART" id="SM00240">
    <property type="entry name" value="FHA"/>
    <property type="match status" value="1"/>
</dbReference>